<keyword evidence="1" id="KW-1133">Transmembrane helix</keyword>
<comment type="caution">
    <text evidence="2">The sequence shown here is derived from an EMBL/GenBank/DDBJ whole genome shotgun (WGS) entry which is preliminary data.</text>
</comment>
<protein>
    <submittedName>
        <fullName evidence="2">Major Facilitator Superfamily protein</fullName>
    </submittedName>
</protein>
<dbReference type="GO" id="GO:0022857">
    <property type="term" value="F:transmembrane transporter activity"/>
    <property type="evidence" value="ECO:0007669"/>
    <property type="project" value="InterPro"/>
</dbReference>
<feature type="transmembrane region" description="Helical" evidence="1">
    <location>
        <begin position="230"/>
        <end position="253"/>
    </location>
</feature>
<feature type="transmembrane region" description="Helical" evidence="1">
    <location>
        <begin position="159"/>
        <end position="182"/>
    </location>
</feature>
<sequence>MDDRLPYYVGFSAFFADLGYQGAMAILPVFLIFALKLNFLEFGIVEAFIYGLGSLFSYIGGRLSDIYGSKKTWILGNSLIPLLSFTAFTLIPVLSISLFSAGWWMRNLRSPARRAYLAENTEDEKRTRSFGILHGLDVGGGLFSIVILIILVLERFPYKILFLYSIIPLIISTLIIIPLRLGRPVKREKISKKNIFNGIIIATAFFGFSSYSMGFPIITVSESTHYGLYLRIATGVAIYGIFLGFSSLTGFLLSRFKSRNEALSLSIFGYILYGLGTFGFVLSIIYRMGIAGFYTSAIILAVAFGFVETYEPSIISRLARTQGSSQGILSASRSIGFFAANIIMGALYSVSAVYSYTYGALIGIVAGIILISAMYLSRNK</sequence>
<keyword evidence="1" id="KW-0812">Transmembrane</keyword>
<feature type="transmembrane region" description="Helical" evidence="1">
    <location>
        <begin position="265"/>
        <end position="286"/>
    </location>
</feature>
<keyword evidence="3" id="KW-1185">Reference proteome</keyword>
<dbReference type="Proteomes" id="UP000192315">
    <property type="component" value="Unassembled WGS sequence"/>
</dbReference>
<dbReference type="AlphaFoldDB" id="A0A8G2FVN7"/>
<dbReference type="SUPFAM" id="SSF103473">
    <property type="entry name" value="MFS general substrate transporter"/>
    <property type="match status" value="1"/>
</dbReference>
<feature type="transmembrane region" description="Helical" evidence="1">
    <location>
        <begin position="132"/>
        <end position="153"/>
    </location>
</feature>
<dbReference type="InterPro" id="IPR011701">
    <property type="entry name" value="MFS"/>
</dbReference>
<dbReference type="Gene3D" id="1.20.1250.20">
    <property type="entry name" value="MFS general substrate transporter like domains"/>
    <property type="match status" value="1"/>
</dbReference>
<reference evidence="2 3" key="1">
    <citation type="submission" date="2017-04" db="EMBL/GenBank/DDBJ databases">
        <authorList>
            <person name="Varghese N."/>
            <person name="Submissions S."/>
        </authorList>
    </citation>
    <scope>NUCLEOTIDE SEQUENCE [LARGE SCALE GENOMIC DNA]</scope>
    <source>
        <strain evidence="2 3">DSM 9789</strain>
    </source>
</reference>
<proteinExistence type="predicted"/>
<dbReference type="RefSeq" id="WP_084272347.1">
    <property type="nucleotide sequence ID" value="NZ_FWYE01000001.1"/>
</dbReference>
<gene>
    <name evidence="2" type="ORF">SAMN02745355_0193</name>
</gene>
<evidence type="ECO:0000256" key="1">
    <source>
        <dbReference type="SAM" id="Phobius"/>
    </source>
</evidence>
<dbReference type="PANTHER" id="PTHR23518:SF2">
    <property type="entry name" value="MAJOR FACILITATOR SUPERFAMILY TRANSPORTER"/>
    <property type="match status" value="1"/>
</dbReference>
<evidence type="ECO:0000313" key="2">
    <source>
        <dbReference type="EMBL" id="SMD30318.1"/>
    </source>
</evidence>
<feature type="transmembrane region" description="Helical" evidence="1">
    <location>
        <begin position="39"/>
        <end position="59"/>
    </location>
</feature>
<name>A0A8G2FVN7_PICTO</name>
<evidence type="ECO:0000313" key="3">
    <source>
        <dbReference type="Proteomes" id="UP000192315"/>
    </source>
</evidence>
<dbReference type="PANTHER" id="PTHR23518">
    <property type="entry name" value="C-METHYLTRANSFERASE"/>
    <property type="match status" value="1"/>
</dbReference>
<dbReference type="InterPro" id="IPR036259">
    <property type="entry name" value="MFS_trans_sf"/>
</dbReference>
<organism evidence="2 3">
    <name type="scientific">Picrophilus torridus (strain ATCC 700027 / DSM 9790 / JCM 10055 / NBRC 100828 / KAW 2/3)</name>
    <dbReference type="NCBI Taxonomy" id="1122961"/>
    <lineage>
        <taxon>Archaea</taxon>
        <taxon>Methanobacteriati</taxon>
        <taxon>Thermoplasmatota</taxon>
        <taxon>Thermoplasmata</taxon>
        <taxon>Thermoplasmatales</taxon>
        <taxon>Picrophilaceae</taxon>
        <taxon>Picrophilus</taxon>
    </lineage>
</organism>
<feature type="transmembrane region" description="Helical" evidence="1">
    <location>
        <begin position="292"/>
        <end position="310"/>
    </location>
</feature>
<feature type="transmembrane region" description="Helical" evidence="1">
    <location>
        <begin position="194"/>
        <end position="218"/>
    </location>
</feature>
<feature type="transmembrane region" description="Helical" evidence="1">
    <location>
        <begin position="331"/>
        <end position="350"/>
    </location>
</feature>
<dbReference type="EMBL" id="FWYE01000001">
    <property type="protein sequence ID" value="SMD30318.1"/>
    <property type="molecule type" value="Genomic_DNA"/>
</dbReference>
<feature type="transmembrane region" description="Helical" evidence="1">
    <location>
        <begin position="6"/>
        <end position="32"/>
    </location>
</feature>
<feature type="transmembrane region" description="Helical" evidence="1">
    <location>
        <begin position="356"/>
        <end position="376"/>
    </location>
</feature>
<feature type="transmembrane region" description="Helical" evidence="1">
    <location>
        <begin position="79"/>
        <end position="104"/>
    </location>
</feature>
<accession>A0A8G2FVN7</accession>
<keyword evidence="1" id="KW-0472">Membrane</keyword>
<dbReference type="Pfam" id="PF07690">
    <property type="entry name" value="MFS_1"/>
    <property type="match status" value="1"/>
</dbReference>